<feature type="transmembrane region" description="Helical" evidence="1">
    <location>
        <begin position="70"/>
        <end position="87"/>
    </location>
</feature>
<keyword evidence="1" id="KW-0812">Transmembrane</keyword>
<organism evidence="2 3">
    <name type="scientific">Romboutsia lituseburensis DSM 797</name>
    <dbReference type="NCBI Taxonomy" id="1121325"/>
    <lineage>
        <taxon>Bacteria</taxon>
        <taxon>Bacillati</taxon>
        <taxon>Bacillota</taxon>
        <taxon>Clostridia</taxon>
        <taxon>Peptostreptococcales</taxon>
        <taxon>Peptostreptococcaceae</taxon>
        <taxon>Romboutsia</taxon>
    </lineage>
</organism>
<dbReference type="STRING" id="1121325.SAMN04515677_11352"/>
<evidence type="ECO:0000256" key="1">
    <source>
        <dbReference type="SAM" id="Phobius"/>
    </source>
</evidence>
<keyword evidence="3" id="KW-1185">Reference proteome</keyword>
<dbReference type="RefSeq" id="WP_092727652.1">
    <property type="nucleotide sequence ID" value="NZ_FNGW01000013.1"/>
</dbReference>
<protein>
    <submittedName>
        <fullName evidence="2">Spore cortex biosynthesis protein YabQ</fullName>
    </submittedName>
</protein>
<gene>
    <name evidence="2" type="ORF">SAMN04515677_11352</name>
</gene>
<keyword evidence="1" id="KW-0472">Membrane</keyword>
<reference evidence="2 3" key="1">
    <citation type="submission" date="2016-10" db="EMBL/GenBank/DDBJ databases">
        <authorList>
            <person name="de Groot N.N."/>
        </authorList>
    </citation>
    <scope>NUCLEOTIDE SEQUENCE [LARGE SCALE GENOMIC DNA]</scope>
    <source>
        <strain evidence="2 3">DSM 797</strain>
    </source>
</reference>
<evidence type="ECO:0000313" key="3">
    <source>
        <dbReference type="Proteomes" id="UP000199068"/>
    </source>
</evidence>
<keyword evidence="1" id="KW-1133">Transmembrane helix</keyword>
<dbReference type="Proteomes" id="UP000199068">
    <property type="component" value="Unassembled WGS sequence"/>
</dbReference>
<feature type="transmembrane region" description="Helical" evidence="1">
    <location>
        <begin position="7"/>
        <end position="28"/>
    </location>
</feature>
<accession>A0A1G9TS39</accession>
<dbReference type="EMBL" id="FNGW01000013">
    <property type="protein sequence ID" value="SDM49995.1"/>
    <property type="molecule type" value="Genomic_DNA"/>
</dbReference>
<evidence type="ECO:0000313" key="2">
    <source>
        <dbReference type="EMBL" id="SDM49995.1"/>
    </source>
</evidence>
<sequence length="164" mass="19378">MMPFTEDFAYFFATIYGGIIIGVLFDFYRASKNNFKIMQYCSIVLDAVFWITTTLVIFITVNAVESFELRYYHFVALFIGFILYYNTISKFVLAIINKIIYLITNLIKKTLQYIVSISENLYYIIAYSIHFLFDIIFYIPNMILATGRFMKRKSNGKLKIKKRV</sequence>
<name>A0A1G9TS39_9FIRM</name>
<dbReference type="Pfam" id="PF09578">
    <property type="entry name" value="Spore_YabQ"/>
    <property type="match status" value="1"/>
</dbReference>
<dbReference type="NCBIfam" id="TIGR02893">
    <property type="entry name" value="spore_yabQ"/>
    <property type="match status" value="1"/>
</dbReference>
<dbReference type="AlphaFoldDB" id="A0A1G9TS39"/>
<proteinExistence type="predicted"/>
<feature type="transmembrane region" description="Helical" evidence="1">
    <location>
        <begin position="121"/>
        <end position="144"/>
    </location>
</feature>
<dbReference type="InterPro" id="IPR019074">
    <property type="entry name" value="YabQ"/>
</dbReference>
<feature type="transmembrane region" description="Helical" evidence="1">
    <location>
        <begin position="40"/>
        <end position="64"/>
    </location>
</feature>